<proteinExistence type="predicted"/>
<evidence type="ECO:0000313" key="3">
    <source>
        <dbReference type="Proteomes" id="UP000597762"/>
    </source>
</evidence>
<sequence>MFAFFLSFHIFLLGKMQILPFLLFSAYPLFLGKMHQFIAVFFPHVFLSNLPLSVHIFLHLPRYPPWFIVIALYIPSSVHIYLSLFIPFYLDSYLLHYIKQAEVYVSCLFISISFPSYLPIMVYSLYVVFSYLSHSLHIMLQDVLASALNDNAVLSLFICSIFSYLPHSLHTFLSSFIVYMFHLFISTSFSSYISIIIHSLYVPCFFISI</sequence>
<protein>
    <submittedName>
        <fullName evidence="2">Uncharacterized protein</fullName>
    </submittedName>
</protein>
<keyword evidence="1" id="KW-1133">Transmembrane helix</keyword>
<dbReference type="AlphaFoldDB" id="A0A812BWB2"/>
<feature type="transmembrane region" description="Helical" evidence="1">
    <location>
        <begin position="66"/>
        <end position="90"/>
    </location>
</feature>
<feature type="transmembrane region" description="Helical" evidence="1">
    <location>
        <begin position="177"/>
        <end position="201"/>
    </location>
</feature>
<gene>
    <name evidence="2" type="ORF">SPHA_23889</name>
</gene>
<keyword evidence="1" id="KW-0812">Transmembrane</keyword>
<reference evidence="2" key="1">
    <citation type="submission" date="2021-01" db="EMBL/GenBank/DDBJ databases">
        <authorList>
            <person name="Li R."/>
            <person name="Bekaert M."/>
        </authorList>
    </citation>
    <scope>NUCLEOTIDE SEQUENCE</scope>
    <source>
        <strain evidence="2">Farmed</strain>
    </source>
</reference>
<keyword evidence="3" id="KW-1185">Reference proteome</keyword>
<dbReference type="Proteomes" id="UP000597762">
    <property type="component" value="Unassembled WGS sequence"/>
</dbReference>
<accession>A0A812BWB2</accession>
<comment type="caution">
    <text evidence="2">The sequence shown here is derived from an EMBL/GenBank/DDBJ whole genome shotgun (WGS) entry which is preliminary data.</text>
</comment>
<evidence type="ECO:0000313" key="2">
    <source>
        <dbReference type="EMBL" id="CAE1243566.1"/>
    </source>
</evidence>
<organism evidence="2 3">
    <name type="scientific">Acanthosepion pharaonis</name>
    <name type="common">Pharaoh cuttlefish</name>
    <name type="synonym">Sepia pharaonis</name>
    <dbReference type="NCBI Taxonomy" id="158019"/>
    <lineage>
        <taxon>Eukaryota</taxon>
        <taxon>Metazoa</taxon>
        <taxon>Spiralia</taxon>
        <taxon>Lophotrochozoa</taxon>
        <taxon>Mollusca</taxon>
        <taxon>Cephalopoda</taxon>
        <taxon>Coleoidea</taxon>
        <taxon>Decapodiformes</taxon>
        <taxon>Sepiida</taxon>
        <taxon>Sepiina</taxon>
        <taxon>Sepiidae</taxon>
        <taxon>Acanthosepion</taxon>
    </lineage>
</organism>
<feature type="transmembrane region" description="Helical" evidence="1">
    <location>
        <begin position="143"/>
        <end position="165"/>
    </location>
</feature>
<name>A0A812BWB2_ACAPH</name>
<evidence type="ECO:0000256" key="1">
    <source>
        <dbReference type="SAM" id="Phobius"/>
    </source>
</evidence>
<feature type="transmembrane region" description="Helical" evidence="1">
    <location>
        <begin position="37"/>
        <end position="60"/>
    </location>
</feature>
<dbReference type="EMBL" id="CAHIKZ030000886">
    <property type="protein sequence ID" value="CAE1243566.1"/>
    <property type="molecule type" value="Genomic_DNA"/>
</dbReference>
<keyword evidence="1" id="KW-0472">Membrane</keyword>
<feature type="transmembrane region" description="Helical" evidence="1">
    <location>
        <begin position="6"/>
        <end position="30"/>
    </location>
</feature>
<feature type="transmembrane region" description="Helical" evidence="1">
    <location>
        <begin position="102"/>
        <end position="123"/>
    </location>
</feature>